<protein>
    <recommendedName>
        <fullName evidence="3">Lumazine-binding protein</fullName>
    </recommendedName>
</protein>
<evidence type="ECO:0000313" key="2">
    <source>
        <dbReference type="Proteomes" id="UP000245647"/>
    </source>
</evidence>
<evidence type="ECO:0000313" key="1">
    <source>
        <dbReference type="EMBL" id="PWG82460.1"/>
    </source>
</evidence>
<evidence type="ECO:0008006" key="3">
    <source>
        <dbReference type="Google" id="ProtNLM"/>
    </source>
</evidence>
<dbReference type="Proteomes" id="UP000245647">
    <property type="component" value="Unassembled WGS sequence"/>
</dbReference>
<organism evidence="1 2">
    <name type="scientific">Pararcticibacter amylolyticus</name>
    <dbReference type="NCBI Taxonomy" id="2173175"/>
    <lineage>
        <taxon>Bacteria</taxon>
        <taxon>Pseudomonadati</taxon>
        <taxon>Bacteroidota</taxon>
        <taxon>Sphingobacteriia</taxon>
        <taxon>Sphingobacteriales</taxon>
        <taxon>Sphingobacteriaceae</taxon>
        <taxon>Pararcticibacter</taxon>
    </lineage>
</organism>
<dbReference type="AlphaFoldDB" id="A0A2U2PM38"/>
<reference evidence="1 2" key="1">
    <citation type="submission" date="2018-04" db="EMBL/GenBank/DDBJ databases">
        <title>Pedobacter chongqingensis sp. nov., isolated from a rottenly hemp rope.</title>
        <authorList>
            <person name="Cai Y."/>
        </authorList>
    </citation>
    <scope>NUCLEOTIDE SEQUENCE [LARGE SCALE GENOMIC DNA]</scope>
    <source>
        <strain evidence="1 2">FJ4-8</strain>
    </source>
</reference>
<dbReference type="EMBL" id="QEAS01000001">
    <property type="protein sequence ID" value="PWG82460.1"/>
    <property type="molecule type" value="Genomic_DNA"/>
</dbReference>
<comment type="caution">
    <text evidence="1">The sequence shown here is derived from an EMBL/GenBank/DDBJ whole genome shotgun (WGS) entry which is preliminary data.</text>
</comment>
<name>A0A2U2PM38_9SPHI</name>
<dbReference type="Gene3D" id="3.10.450.50">
    <property type="match status" value="1"/>
</dbReference>
<proteinExistence type="predicted"/>
<dbReference type="OrthoDB" id="764454at2"/>
<accession>A0A2U2PM38</accession>
<dbReference type="SUPFAM" id="SSF54427">
    <property type="entry name" value="NTF2-like"/>
    <property type="match status" value="1"/>
</dbReference>
<dbReference type="InterPro" id="IPR032710">
    <property type="entry name" value="NTF2-like_dom_sf"/>
</dbReference>
<sequence>MNYAVQTYIDAMTQGKIKDLPEVLENDVKFTVTQGQNIVNFSKNQMLAALKGSENMQQNCKTNFTVVEQNDAQSIVKVSMIYDMFTRINYVTISNTDKGWKITNVSTVFN</sequence>
<gene>
    <name evidence="1" type="ORF">DDR33_00915</name>
</gene>
<dbReference type="Pfam" id="PF12893">
    <property type="entry name" value="Lumazine_bd_2"/>
    <property type="match status" value="1"/>
</dbReference>
<dbReference type="InterPro" id="IPR039437">
    <property type="entry name" value="FrzH/put_lumazine-bd"/>
</dbReference>
<keyword evidence="2" id="KW-1185">Reference proteome</keyword>